<feature type="region of interest" description="Disordered" evidence="1">
    <location>
        <begin position="97"/>
        <end position="116"/>
    </location>
</feature>
<feature type="compositionally biased region" description="Polar residues" evidence="1">
    <location>
        <begin position="215"/>
        <end position="227"/>
    </location>
</feature>
<comment type="caution">
    <text evidence="3">The sequence shown here is derived from an EMBL/GenBank/DDBJ whole genome shotgun (WGS) entry which is preliminary data.</text>
</comment>
<evidence type="ECO:0000256" key="1">
    <source>
        <dbReference type="SAM" id="MobiDB-lite"/>
    </source>
</evidence>
<proteinExistence type="predicted"/>
<protein>
    <submittedName>
        <fullName evidence="3">Uncharacterized protein</fullName>
    </submittedName>
</protein>
<keyword evidence="2" id="KW-0472">Membrane</keyword>
<evidence type="ECO:0000313" key="4">
    <source>
        <dbReference type="Proteomes" id="UP000775213"/>
    </source>
</evidence>
<reference evidence="3 4" key="1">
    <citation type="journal article" date="2021" name="Hortic Res">
        <title>Chromosome-scale assembly of the Dendrobium chrysotoxum genome enhances the understanding of orchid evolution.</title>
        <authorList>
            <person name="Zhang Y."/>
            <person name="Zhang G.Q."/>
            <person name="Zhang D."/>
            <person name="Liu X.D."/>
            <person name="Xu X.Y."/>
            <person name="Sun W.H."/>
            <person name="Yu X."/>
            <person name="Zhu X."/>
            <person name="Wang Z.W."/>
            <person name="Zhao X."/>
            <person name="Zhong W.Y."/>
            <person name="Chen H."/>
            <person name="Yin W.L."/>
            <person name="Huang T."/>
            <person name="Niu S.C."/>
            <person name="Liu Z.J."/>
        </authorList>
    </citation>
    <scope>NUCLEOTIDE SEQUENCE [LARGE SCALE GENOMIC DNA]</scope>
    <source>
        <strain evidence="3">Lindl</strain>
    </source>
</reference>
<dbReference type="EMBL" id="JAGFBR010000014">
    <property type="protein sequence ID" value="KAH0455501.1"/>
    <property type="molecule type" value="Genomic_DNA"/>
</dbReference>
<dbReference type="AlphaFoldDB" id="A0AAV7GGF4"/>
<keyword evidence="2" id="KW-0812">Transmembrane</keyword>
<accession>A0AAV7GGF4</accession>
<gene>
    <name evidence="3" type="ORF">IEQ34_015533</name>
</gene>
<keyword evidence="2" id="KW-1133">Transmembrane helix</keyword>
<feature type="region of interest" description="Disordered" evidence="1">
    <location>
        <begin position="215"/>
        <end position="245"/>
    </location>
</feature>
<sequence>MFMNKFKKFLYLTGLLPTSLKTQAYMFQGSLIICIRGAITVKICPGYYMVIVNRGCRETMCVFVKTVIPKCFRFHELLLVPLTCIIRHSNSSRSQTAYYHGKEEKKKKKKHTGSGLHPQAHLSLLEILYCLLGCQDFLFSYNAEALQDLLKQRSQRHGAVKHVETENPKPRRFGLPESFFFNAGGAMTKIFILILLLRSATSTAARDMFKGQVSLSEKATAEGTSQGEESRKGSPAKTDETKETEKAIVHKQREMFVDVNVIMPDGNSPGTHHTIDAVDYCKQNTWCNERLSQP</sequence>
<feature type="compositionally biased region" description="Basic and acidic residues" evidence="1">
    <location>
        <begin position="228"/>
        <end position="245"/>
    </location>
</feature>
<feature type="transmembrane region" description="Helical" evidence="2">
    <location>
        <begin position="179"/>
        <end position="197"/>
    </location>
</feature>
<name>A0AAV7GGF4_DENCH</name>
<keyword evidence="4" id="KW-1185">Reference proteome</keyword>
<evidence type="ECO:0000313" key="3">
    <source>
        <dbReference type="EMBL" id="KAH0455501.1"/>
    </source>
</evidence>
<organism evidence="3 4">
    <name type="scientific">Dendrobium chrysotoxum</name>
    <name type="common">Orchid</name>
    <dbReference type="NCBI Taxonomy" id="161865"/>
    <lineage>
        <taxon>Eukaryota</taxon>
        <taxon>Viridiplantae</taxon>
        <taxon>Streptophyta</taxon>
        <taxon>Embryophyta</taxon>
        <taxon>Tracheophyta</taxon>
        <taxon>Spermatophyta</taxon>
        <taxon>Magnoliopsida</taxon>
        <taxon>Liliopsida</taxon>
        <taxon>Asparagales</taxon>
        <taxon>Orchidaceae</taxon>
        <taxon>Epidendroideae</taxon>
        <taxon>Malaxideae</taxon>
        <taxon>Dendrobiinae</taxon>
        <taxon>Dendrobium</taxon>
    </lineage>
</organism>
<dbReference type="Proteomes" id="UP000775213">
    <property type="component" value="Unassembled WGS sequence"/>
</dbReference>
<evidence type="ECO:0000256" key="2">
    <source>
        <dbReference type="SAM" id="Phobius"/>
    </source>
</evidence>